<dbReference type="OrthoDB" id="28737at2759"/>
<evidence type="ECO:0000256" key="8">
    <source>
        <dbReference type="ARBA" id="ARBA00022946"/>
    </source>
</evidence>
<dbReference type="GO" id="GO:0005759">
    <property type="term" value="C:mitochondrial matrix"/>
    <property type="evidence" value="ECO:0007669"/>
    <property type="project" value="UniProtKB-SubCell"/>
</dbReference>
<dbReference type="GO" id="GO:0019901">
    <property type="term" value="F:protein kinase binding"/>
    <property type="evidence" value="ECO:0007669"/>
    <property type="project" value="UniProtKB-ARBA"/>
</dbReference>
<dbReference type="FunFam" id="3.30.230.80:FF:000004">
    <property type="entry name" value="Heat shock protein 75 kDa"/>
    <property type="match status" value="1"/>
</dbReference>
<reference evidence="19 20" key="1">
    <citation type="submission" date="2019-08" db="EMBL/GenBank/DDBJ databases">
        <title>Whole genome of Aphis craccivora.</title>
        <authorList>
            <person name="Voronova N.V."/>
            <person name="Shulinski R.S."/>
            <person name="Bandarenka Y.V."/>
            <person name="Zhorov D.G."/>
            <person name="Warner D."/>
        </authorList>
    </citation>
    <scope>NUCLEOTIDE SEQUENCE [LARGE SCALE GENOMIC DNA]</scope>
    <source>
        <strain evidence="19">180601</strain>
        <tissue evidence="19">Whole Body</tissue>
    </source>
</reference>
<dbReference type="EMBL" id="VUJU01003207">
    <property type="protein sequence ID" value="KAF0758770.1"/>
    <property type="molecule type" value="Genomic_DNA"/>
</dbReference>
<dbReference type="PRINTS" id="PR00775">
    <property type="entry name" value="HEATSHOCK90"/>
</dbReference>
<dbReference type="PANTHER" id="PTHR11528">
    <property type="entry name" value="HEAT SHOCK PROTEIN 90 FAMILY MEMBER"/>
    <property type="match status" value="1"/>
</dbReference>
<dbReference type="Pfam" id="PF13589">
    <property type="entry name" value="HATPase_c_3"/>
    <property type="match status" value="1"/>
</dbReference>
<dbReference type="FunFam" id="3.40.50.11260:FF:000004">
    <property type="entry name" value="Heat shock protein 75 mitochondrial"/>
    <property type="match status" value="1"/>
</dbReference>
<feature type="binding site" evidence="18">
    <location>
        <position position="239"/>
    </location>
    <ligand>
        <name>ATP</name>
        <dbReference type="ChEBI" id="CHEBI:30616"/>
    </ligand>
</feature>
<dbReference type="GO" id="GO:0005524">
    <property type="term" value="F:ATP binding"/>
    <property type="evidence" value="ECO:0007669"/>
    <property type="project" value="UniProtKB-KW"/>
</dbReference>
<feature type="binding site" evidence="18">
    <location>
        <position position="150"/>
    </location>
    <ligand>
        <name>ATP</name>
        <dbReference type="ChEBI" id="CHEBI:30616"/>
    </ligand>
</feature>
<keyword evidence="9" id="KW-0007">Acetylation</keyword>
<dbReference type="CDD" id="cd16927">
    <property type="entry name" value="HATPase_Hsp90-like"/>
    <property type="match status" value="1"/>
</dbReference>
<feature type="binding site" evidence="18">
    <location>
        <position position="390"/>
    </location>
    <ligand>
        <name>ATP</name>
        <dbReference type="ChEBI" id="CHEBI:30616"/>
    </ligand>
</feature>
<keyword evidence="12" id="KW-0143">Chaperone</keyword>
<dbReference type="Gene3D" id="1.20.120.790">
    <property type="entry name" value="Heat shock protein 90, C-terminal domain"/>
    <property type="match status" value="1"/>
</dbReference>
<evidence type="ECO:0000256" key="17">
    <source>
        <dbReference type="ARBA" id="ARBA00080766"/>
    </source>
</evidence>
<evidence type="ECO:0000256" key="6">
    <source>
        <dbReference type="ARBA" id="ARBA00022792"/>
    </source>
</evidence>
<dbReference type="SUPFAM" id="SSF54211">
    <property type="entry name" value="Ribosomal protein S5 domain 2-like"/>
    <property type="match status" value="1"/>
</dbReference>
<keyword evidence="11" id="KW-0472">Membrane</keyword>
<feature type="binding site" evidence="18">
    <location>
        <position position="164"/>
    </location>
    <ligand>
        <name>ATP</name>
        <dbReference type="ChEBI" id="CHEBI:30616"/>
    </ligand>
</feature>
<dbReference type="GO" id="GO:0016887">
    <property type="term" value="F:ATP hydrolysis activity"/>
    <property type="evidence" value="ECO:0007669"/>
    <property type="project" value="InterPro"/>
</dbReference>
<evidence type="ECO:0000256" key="5">
    <source>
        <dbReference type="ARBA" id="ARBA00022741"/>
    </source>
</evidence>
<protein>
    <recommendedName>
        <fullName evidence="15">Heat shock protein 75 kDa, mitochondrial</fullName>
    </recommendedName>
    <alternativeName>
        <fullName evidence="17">TNFR-associated protein 1</fullName>
    </alternativeName>
    <alternativeName>
        <fullName evidence="16">Tumor necrosis factor type 1 receptor-associated protein</fullName>
    </alternativeName>
</protein>
<dbReference type="Proteomes" id="UP000478052">
    <property type="component" value="Unassembled WGS sequence"/>
</dbReference>
<dbReference type="GO" id="GO:0140662">
    <property type="term" value="F:ATP-dependent protein folding chaperone"/>
    <property type="evidence" value="ECO:0007669"/>
    <property type="project" value="InterPro"/>
</dbReference>
<dbReference type="FunFam" id="3.30.565.10:FF:000021">
    <property type="entry name" value="Heat shock protein 75 kDa, mitochondrial"/>
    <property type="match status" value="1"/>
</dbReference>
<dbReference type="Gene3D" id="3.30.230.80">
    <property type="match status" value="1"/>
</dbReference>
<feature type="binding site" evidence="18">
    <location>
        <position position="104"/>
    </location>
    <ligand>
        <name>ATP</name>
        <dbReference type="ChEBI" id="CHEBI:30616"/>
    </ligand>
</feature>
<keyword evidence="7 18" id="KW-0067">ATP-binding</keyword>
<accession>A0A6G0YMN3</accession>
<dbReference type="HAMAP" id="MF_00505">
    <property type="entry name" value="HSP90"/>
    <property type="match status" value="1"/>
</dbReference>
<feature type="non-terminal residue" evidence="19">
    <location>
        <position position="1"/>
    </location>
</feature>
<evidence type="ECO:0000256" key="1">
    <source>
        <dbReference type="ARBA" id="ARBA00004273"/>
    </source>
</evidence>
<comment type="function">
    <text evidence="13">Chaperone that expresses an ATPase activity. Involved in maintaining mitochondrial function and polarization, downstream of PINK1 and mitochondrial complex I. Is a negative regulator of mitochondrial respiration able to modulate the balance between oxidative phosphorylation and aerobic glycolysis. The impact of TRAP1 on mitochondrial respiration is probably mediated by modulation of mitochondrial SRC and inhibition of SDHA.</text>
</comment>
<keyword evidence="19" id="KW-0346">Stress response</keyword>
<comment type="subunit">
    <text evidence="14">Binds to the intracellular domain of tumor necrosis factor type 1 receptor. Binds to RB1. Interacts with SRC. Interacts with SDHA.</text>
</comment>
<dbReference type="InterPro" id="IPR020575">
    <property type="entry name" value="Hsp90_N"/>
</dbReference>
<keyword evidence="8" id="KW-0809">Transit peptide</keyword>
<keyword evidence="4" id="KW-0597">Phosphoprotein</keyword>
<evidence type="ECO:0000313" key="19">
    <source>
        <dbReference type="EMBL" id="KAF0758770.1"/>
    </source>
</evidence>
<evidence type="ECO:0000256" key="10">
    <source>
        <dbReference type="ARBA" id="ARBA00023128"/>
    </source>
</evidence>
<dbReference type="InterPro" id="IPR036890">
    <property type="entry name" value="HATPase_C_sf"/>
</dbReference>
<dbReference type="InterPro" id="IPR001404">
    <property type="entry name" value="Hsp90_fam"/>
</dbReference>
<evidence type="ECO:0000256" key="9">
    <source>
        <dbReference type="ARBA" id="ARBA00022990"/>
    </source>
</evidence>
<evidence type="ECO:0000256" key="2">
    <source>
        <dbReference type="ARBA" id="ARBA00004305"/>
    </source>
</evidence>
<evidence type="ECO:0000313" key="20">
    <source>
        <dbReference type="Proteomes" id="UP000478052"/>
    </source>
</evidence>
<dbReference type="Gene3D" id="3.40.50.11260">
    <property type="match status" value="1"/>
</dbReference>
<keyword evidence="5 18" id="KW-0547">Nucleotide-binding</keyword>
<evidence type="ECO:0000256" key="12">
    <source>
        <dbReference type="ARBA" id="ARBA00023186"/>
    </source>
</evidence>
<dbReference type="Gene3D" id="3.30.565.10">
    <property type="entry name" value="Histidine kinase-like ATPase, C-terminal domain"/>
    <property type="match status" value="1"/>
</dbReference>
<comment type="similarity">
    <text evidence="3">Belongs to the heat shock protein 90 family.</text>
</comment>
<organism evidence="19 20">
    <name type="scientific">Aphis craccivora</name>
    <name type="common">Cowpea aphid</name>
    <dbReference type="NCBI Taxonomy" id="307492"/>
    <lineage>
        <taxon>Eukaryota</taxon>
        <taxon>Metazoa</taxon>
        <taxon>Ecdysozoa</taxon>
        <taxon>Arthropoda</taxon>
        <taxon>Hexapoda</taxon>
        <taxon>Insecta</taxon>
        <taxon>Pterygota</taxon>
        <taxon>Neoptera</taxon>
        <taxon>Paraneoptera</taxon>
        <taxon>Hemiptera</taxon>
        <taxon>Sternorrhyncha</taxon>
        <taxon>Aphidomorpha</taxon>
        <taxon>Aphidoidea</taxon>
        <taxon>Aphididae</taxon>
        <taxon>Aphidini</taxon>
        <taxon>Aphis</taxon>
        <taxon>Aphis</taxon>
    </lineage>
</organism>
<dbReference type="GO" id="GO:0051082">
    <property type="term" value="F:unfolded protein binding"/>
    <property type="evidence" value="ECO:0007669"/>
    <property type="project" value="InterPro"/>
</dbReference>
<gene>
    <name evidence="19" type="ORF">FWK35_00010498</name>
</gene>
<evidence type="ECO:0000256" key="4">
    <source>
        <dbReference type="ARBA" id="ARBA00022553"/>
    </source>
</evidence>
<dbReference type="SUPFAM" id="SSF55874">
    <property type="entry name" value="ATPase domain of HSP90 chaperone/DNA topoisomerase II/histidine kinase"/>
    <property type="match status" value="1"/>
</dbReference>
<evidence type="ECO:0000256" key="7">
    <source>
        <dbReference type="ARBA" id="ARBA00022840"/>
    </source>
</evidence>
<dbReference type="AlphaFoldDB" id="A0A6G0YMN3"/>
<feature type="binding site" evidence="18">
    <location>
        <position position="145"/>
    </location>
    <ligand>
        <name>ATP</name>
        <dbReference type="ChEBI" id="CHEBI:30616"/>
    </ligand>
</feature>
<name>A0A6G0YMN3_APHCR</name>
<feature type="binding site" evidence="18">
    <location>
        <begin position="165"/>
        <end position="166"/>
    </location>
    <ligand>
        <name>ATP</name>
        <dbReference type="ChEBI" id="CHEBI:30616"/>
    </ligand>
</feature>
<dbReference type="PIRSF" id="PIRSF002583">
    <property type="entry name" value="Hsp90"/>
    <property type="match status" value="1"/>
</dbReference>
<keyword evidence="10" id="KW-0496">Mitochondrion</keyword>
<feature type="binding site" evidence="18">
    <location>
        <position position="158"/>
    </location>
    <ligand>
        <name>ATP</name>
        <dbReference type="ChEBI" id="CHEBI:30616"/>
    </ligand>
</feature>
<dbReference type="Pfam" id="PF00183">
    <property type="entry name" value="HSP90"/>
    <property type="match status" value="1"/>
</dbReference>
<feature type="binding site" evidence="18">
    <location>
        <position position="100"/>
    </location>
    <ligand>
        <name>ATP</name>
        <dbReference type="ChEBI" id="CHEBI:30616"/>
    </ligand>
</feature>
<evidence type="ECO:0000256" key="14">
    <source>
        <dbReference type="ARBA" id="ARBA00066161"/>
    </source>
</evidence>
<evidence type="ECO:0000256" key="18">
    <source>
        <dbReference type="PIRSR" id="PIRSR002583-1"/>
    </source>
</evidence>
<evidence type="ECO:0000256" key="16">
    <source>
        <dbReference type="ARBA" id="ARBA00076190"/>
    </source>
</evidence>
<dbReference type="FunFam" id="1.20.120.790:FF:000004">
    <property type="entry name" value="Heat shock protein 75 kDa"/>
    <property type="match status" value="1"/>
</dbReference>
<proteinExistence type="inferred from homology"/>
<evidence type="ECO:0000256" key="15">
    <source>
        <dbReference type="ARBA" id="ARBA00073018"/>
    </source>
</evidence>
<keyword evidence="6" id="KW-0999">Mitochondrion inner membrane</keyword>
<feature type="binding site" evidence="18">
    <location>
        <begin position="188"/>
        <end position="193"/>
    </location>
    <ligand>
        <name>ATP</name>
        <dbReference type="ChEBI" id="CHEBI:30616"/>
    </ligand>
</feature>
<dbReference type="InterPro" id="IPR037196">
    <property type="entry name" value="HSP90_C"/>
</dbReference>
<dbReference type="InterPro" id="IPR020568">
    <property type="entry name" value="Ribosomal_Su5_D2-typ_SF"/>
</dbReference>
<comment type="caution">
    <text evidence="19">The sequence shown here is derived from an EMBL/GenBank/DDBJ whole genome shotgun (WGS) entry which is preliminary data.</text>
</comment>
<dbReference type="NCBIfam" id="NF003555">
    <property type="entry name" value="PRK05218.1"/>
    <property type="match status" value="1"/>
</dbReference>
<evidence type="ECO:0000256" key="3">
    <source>
        <dbReference type="ARBA" id="ARBA00008239"/>
    </source>
</evidence>
<evidence type="ECO:0000256" key="13">
    <source>
        <dbReference type="ARBA" id="ARBA00057498"/>
    </source>
</evidence>
<evidence type="ECO:0000256" key="11">
    <source>
        <dbReference type="ARBA" id="ARBA00023136"/>
    </source>
</evidence>
<dbReference type="GO" id="GO:0005743">
    <property type="term" value="C:mitochondrial inner membrane"/>
    <property type="evidence" value="ECO:0007669"/>
    <property type="project" value="UniProtKB-SubCell"/>
</dbReference>
<sequence length="690" mass="78923">TLTEHKMSSMAAVKLFRNQLIRNVWRFRSSGQKIYDFRPSNVLLSSSVPIRHFAANPNLDESVNEKNPAAEKLEFQAETRMLLDIVAKSLYSEKEVFIRELISNASDALEKLRYVSLKAGESHDLGSLDINITTDKTNRKLTIQDTGIGMTREELISNLGTIAKSGSKAFLQNIQQSESTNLSSIIGQFGVGFYSCFMVADRVEVFTKSMNPHATGYLWKSDGTNEYEIIESDNIERGTKIVMYLKQDCREYASEDTVRNVIKKYSNFVNSPIKLNGSEINTIQPLWLLNPKSVSKEQHDEFYKFVANTYDRPRFVLHYSAEAPIQVRALLYFPELAPGQTDFYDSSTKGVSLYTRRILVKKEAENVLPKWLRFVKGVIDSEDIPLNLSREMLQNSSLLRKLNQLLTNKIVKFLHDKSVKDLDEYMKFYQDYGVFIKEGVVTNDDPKEREDLAGLLRYESSYTKPGETTSFDDYMKRRQEGQNDIYYLSAPNRALAESSPYIEALKKKNIEVIYCYEQHDEIILYQVKTFKNVKLTLVEKEINAVNSQNSQAVDLGVDSLSQLQLDSLLPWIESVLGNKVKKVKTTGQLESHPCVITVDDMTAARHFIKTQLKQMDEEMLFSVLQPQLELNPKHAVIKKLHTLKDSNPELAKLIVEQLYSNSMVTAGLINDSRKLVSNMNRVLELVVEKY</sequence>
<comment type="subcellular location">
    <subcellularLocation>
        <location evidence="1">Mitochondrion inner membrane</location>
    </subcellularLocation>
    <subcellularLocation>
        <location evidence="2">Mitochondrion matrix</location>
    </subcellularLocation>
</comment>
<keyword evidence="20" id="KW-1185">Reference proteome</keyword>
<dbReference type="SUPFAM" id="SSF110942">
    <property type="entry name" value="HSP90 C-terminal domain"/>
    <property type="match status" value="1"/>
</dbReference>